<organism evidence="1 2">
    <name type="scientific">Cyprinus carpio carpio</name>
    <dbReference type="NCBI Taxonomy" id="630221"/>
    <lineage>
        <taxon>Eukaryota</taxon>
        <taxon>Metazoa</taxon>
        <taxon>Chordata</taxon>
        <taxon>Craniata</taxon>
        <taxon>Vertebrata</taxon>
        <taxon>Euteleostomi</taxon>
        <taxon>Actinopterygii</taxon>
        <taxon>Neopterygii</taxon>
        <taxon>Teleostei</taxon>
        <taxon>Ostariophysi</taxon>
        <taxon>Cypriniformes</taxon>
        <taxon>Cyprinidae</taxon>
        <taxon>Cyprininae</taxon>
        <taxon>Cyprinus</taxon>
    </lineage>
</organism>
<evidence type="ECO:0000313" key="1">
    <source>
        <dbReference type="Ensembl" id="ENSCCRP00000171215.1"/>
    </source>
</evidence>
<dbReference type="Proteomes" id="UP001108240">
    <property type="component" value="Unplaced"/>
</dbReference>
<name>A0A9J8D1I8_CYPCA</name>
<sequence>MHHLLSSKLSFRHVHQGVKKLVKLHSDIIFQDFLTEGEFPPAIISLCPILRDPFSTKGYINQDFGLLFNAETSNKLLERWETAFKQKIFNEAQSLTSTAEIGVFSMQQVDKDLKMIGTVTCHLSSCSCISCSREEEDQDQSNRGC</sequence>
<evidence type="ECO:0000313" key="2">
    <source>
        <dbReference type="Proteomes" id="UP001108240"/>
    </source>
</evidence>
<dbReference type="AlphaFoldDB" id="A0A9J8D1I8"/>
<dbReference type="Ensembl" id="ENSCCRT00000143160.1">
    <property type="protein sequence ID" value="ENSCCRP00000171215.1"/>
    <property type="gene ID" value="ENSCCRG00000058679.1"/>
</dbReference>
<reference evidence="1" key="1">
    <citation type="submission" date="2025-08" db="UniProtKB">
        <authorList>
            <consortium name="Ensembl"/>
        </authorList>
    </citation>
    <scope>IDENTIFICATION</scope>
</reference>
<reference evidence="1" key="2">
    <citation type="submission" date="2025-09" db="UniProtKB">
        <authorList>
            <consortium name="Ensembl"/>
        </authorList>
    </citation>
    <scope>IDENTIFICATION</scope>
</reference>
<protein>
    <submittedName>
        <fullName evidence="1">Uncharacterized protein</fullName>
    </submittedName>
</protein>
<accession>A0A9J8D1I8</accession>
<dbReference type="GeneTree" id="ENSGT01120000272266"/>
<keyword evidence="2" id="KW-1185">Reference proteome</keyword>
<proteinExistence type="predicted"/>